<dbReference type="AlphaFoldDB" id="X1IXU5"/>
<accession>X1IXU5</accession>
<comment type="caution">
    <text evidence="2">The sequence shown here is derived from an EMBL/GenBank/DDBJ whole genome shotgun (WGS) entry which is preliminary data.</text>
</comment>
<organism evidence="2">
    <name type="scientific">marine sediment metagenome</name>
    <dbReference type="NCBI Taxonomy" id="412755"/>
    <lineage>
        <taxon>unclassified sequences</taxon>
        <taxon>metagenomes</taxon>
        <taxon>ecological metagenomes</taxon>
    </lineage>
</organism>
<feature type="region of interest" description="Disordered" evidence="1">
    <location>
        <begin position="1"/>
        <end position="28"/>
    </location>
</feature>
<feature type="non-terminal residue" evidence="2">
    <location>
        <position position="1"/>
    </location>
</feature>
<sequence>EEEVVKPEEVTPPLEEELPKEEVPPEEVKPEITCQNECSQADLKRCSDNSYQTCGNYDEDNCLEWSSITNCPSNTICQNGSCIQQKCADGTLYGECSVNKPKHCDNGTLINKCSICGCPTDQLCQTDGSCKTVAVNTILLLVEDILSEGLTQELNTYSNDVKREFGFETTLKTFPSSASVFEIKSYIKQIYNNYKLNGVLLTGNLSTGKLYNPEIAPGSIWYSEGLPLHDYIYQDIYDVCKYS</sequence>
<proteinExistence type="predicted"/>
<reference evidence="2" key="1">
    <citation type="journal article" date="2014" name="Front. Microbiol.">
        <title>High frequency of phylogenetically diverse reductive dehalogenase-homologous genes in deep subseafloor sedimentary metagenomes.</title>
        <authorList>
            <person name="Kawai M."/>
            <person name="Futagami T."/>
            <person name="Toyoda A."/>
            <person name="Takaki Y."/>
            <person name="Nishi S."/>
            <person name="Hori S."/>
            <person name="Arai W."/>
            <person name="Tsubouchi T."/>
            <person name="Morono Y."/>
            <person name="Uchiyama I."/>
            <person name="Ito T."/>
            <person name="Fujiyama A."/>
            <person name="Inagaki F."/>
            <person name="Takami H."/>
        </authorList>
    </citation>
    <scope>NUCLEOTIDE SEQUENCE</scope>
    <source>
        <strain evidence="2">Expedition CK06-06</strain>
    </source>
</reference>
<evidence type="ECO:0000313" key="2">
    <source>
        <dbReference type="EMBL" id="GAH87286.1"/>
    </source>
</evidence>
<protein>
    <submittedName>
        <fullName evidence="2">Uncharacterized protein</fullName>
    </submittedName>
</protein>
<evidence type="ECO:0000256" key="1">
    <source>
        <dbReference type="SAM" id="MobiDB-lite"/>
    </source>
</evidence>
<feature type="non-terminal residue" evidence="2">
    <location>
        <position position="243"/>
    </location>
</feature>
<dbReference type="EMBL" id="BARU01038691">
    <property type="protein sequence ID" value="GAH87286.1"/>
    <property type="molecule type" value="Genomic_DNA"/>
</dbReference>
<gene>
    <name evidence="2" type="ORF">S03H2_60085</name>
</gene>
<name>X1IXU5_9ZZZZ</name>